<accession>A0A484FGT4</accession>
<protein>
    <submittedName>
        <fullName evidence="3">Uncharacterized protein</fullName>
    </submittedName>
</protein>
<keyword evidence="1" id="KW-0175">Coiled coil</keyword>
<feature type="coiled-coil region" evidence="1">
    <location>
        <begin position="102"/>
        <end position="129"/>
    </location>
</feature>
<proteinExistence type="predicted"/>
<feature type="compositionally biased region" description="Polar residues" evidence="2">
    <location>
        <begin position="39"/>
        <end position="51"/>
    </location>
</feature>
<evidence type="ECO:0000256" key="1">
    <source>
        <dbReference type="SAM" id="Coils"/>
    </source>
</evidence>
<evidence type="ECO:0000313" key="4">
    <source>
        <dbReference type="Proteomes" id="UP000014480"/>
    </source>
</evidence>
<name>A0A484FGT4_COLOR</name>
<reference evidence="4" key="1">
    <citation type="journal article" date="2013" name="New Phytol.">
        <title>Comparative genomic and transcriptomic analyses reveal the hemibiotrophic stage shift of Colletotrichum fungi.</title>
        <authorList>
            <person name="Gan P."/>
            <person name="Ikeda K."/>
            <person name="Irieda H."/>
            <person name="Narusaka M."/>
            <person name="O'Connell R.J."/>
            <person name="Narusaka Y."/>
            <person name="Takano Y."/>
            <person name="Kubo Y."/>
            <person name="Shirasu K."/>
        </authorList>
    </citation>
    <scope>NUCLEOTIDE SEQUENCE [LARGE SCALE GENOMIC DNA]</scope>
    <source>
        <strain evidence="4">104-T / ATCC 96160 / CBS 514.97 / LARS 414 / MAFF 240422</strain>
    </source>
</reference>
<dbReference type="Proteomes" id="UP000014480">
    <property type="component" value="Unassembled WGS sequence"/>
</dbReference>
<dbReference type="OrthoDB" id="4849290at2759"/>
<keyword evidence="4" id="KW-1185">Reference proteome</keyword>
<reference evidence="4" key="2">
    <citation type="journal article" date="2019" name="Mol. Plant Microbe Interact.">
        <title>Genome sequence resources for four phytopathogenic fungi from the Colletotrichum orbiculare species complex.</title>
        <authorList>
            <person name="Gan P."/>
            <person name="Tsushima A."/>
            <person name="Narusaka M."/>
            <person name="Narusaka Y."/>
            <person name="Takano Y."/>
            <person name="Kubo Y."/>
            <person name="Shirasu K."/>
        </authorList>
    </citation>
    <scope>GENOME REANNOTATION</scope>
    <source>
        <strain evidence="4">104-T / ATCC 96160 / CBS 514.97 / LARS 414 / MAFF 240422</strain>
    </source>
</reference>
<organism evidence="3 4">
    <name type="scientific">Colletotrichum orbiculare (strain 104-T / ATCC 96160 / CBS 514.97 / LARS 414 / MAFF 240422)</name>
    <name type="common">Cucumber anthracnose fungus</name>
    <name type="synonym">Colletotrichum lagenarium</name>
    <dbReference type="NCBI Taxonomy" id="1213857"/>
    <lineage>
        <taxon>Eukaryota</taxon>
        <taxon>Fungi</taxon>
        <taxon>Dikarya</taxon>
        <taxon>Ascomycota</taxon>
        <taxon>Pezizomycotina</taxon>
        <taxon>Sordariomycetes</taxon>
        <taxon>Hypocreomycetidae</taxon>
        <taxon>Glomerellales</taxon>
        <taxon>Glomerellaceae</taxon>
        <taxon>Colletotrichum</taxon>
        <taxon>Colletotrichum orbiculare species complex</taxon>
    </lineage>
</organism>
<evidence type="ECO:0000313" key="3">
    <source>
        <dbReference type="EMBL" id="TDZ16894.1"/>
    </source>
</evidence>
<dbReference type="EMBL" id="AMCV02000032">
    <property type="protein sequence ID" value="TDZ16894.1"/>
    <property type="molecule type" value="Genomic_DNA"/>
</dbReference>
<dbReference type="STRING" id="1213857.A0A484FGT4"/>
<gene>
    <name evidence="3" type="ORF">Cob_v010168</name>
</gene>
<dbReference type="AlphaFoldDB" id="A0A484FGT4"/>
<comment type="caution">
    <text evidence="3">The sequence shown here is derived from an EMBL/GenBank/DDBJ whole genome shotgun (WGS) entry which is preliminary data.</text>
</comment>
<sequence>MSSNKRHCPHGAAGPGRERTITDNPHRHKAIVPRGANVPISQSPPQSTYQDPENGSEVPEEEAESDASSSPPPLQSKHRPKYVVNWRSELCRLLQLSETATDENILDGIEEAEEKLRDAERRQYQSVADPGPPRFQVVYAIKCGVSVSSHTNDTFYLDPPWAVQSGPFKAHLRGSGNIRNMELYLERNKSVSALVYREYQCCGYDFQGQRPSQFDHLSEADLSKFFLREYIELVSAESRAALTALSHAALINLPHPDFDDGKPANTSLYQTLFLYPKIEEALRLKLTV</sequence>
<feature type="region of interest" description="Disordered" evidence="2">
    <location>
        <begin position="1"/>
        <end position="80"/>
    </location>
</feature>
<evidence type="ECO:0000256" key="2">
    <source>
        <dbReference type="SAM" id="MobiDB-lite"/>
    </source>
</evidence>
<feature type="compositionally biased region" description="Basic and acidic residues" evidence="2">
    <location>
        <begin position="16"/>
        <end position="25"/>
    </location>
</feature>